<feature type="transmembrane region" description="Helical" evidence="9">
    <location>
        <begin position="688"/>
        <end position="705"/>
    </location>
</feature>
<keyword evidence="7 9" id="KW-0472">Membrane</keyword>
<protein>
    <submittedName>
        <fullName evidence="10">D-xylose transport system permease protein</fullName>
    </submittedName>
</protein>
<feature type="transmembrane region" description="Helical" evidence="9">
    <location>
        <begin position="336"/>
        <end position="354"/>
    </location>
</feature>
<evidence type="ECO:0000256" key="7">
    <source>
        <dbReference type="ARBA" id="ARBA00023136"/>
    </source>
</evidence>
<feature type="transmembrane region" description="Helical" evidence="9">
    <location>
        <begin position="635"/>
        <end position="654"/>
    </location>
</feature>
<feature type="transmembrane region" description="Helical" evidence="9">
    <location>
        <begin position="414"/>
        <end position="433"/>
    </location>
</feature>
<dbReference type="AlphaFoldDB" id="A0A1G8Y3S5"/>
<evidence type="ECO:0000313" key="11">
    <source>
        <dbReference type="Proteomes" id="UP000198701"/>
    </source>
</evidence>
<feature type="transmembrane region" description="Helical" evidence="9">
    <location>
        <begin position="661"/>
        <end position="682"/>
    </location>
</feature>
<feature type="transmembrane region" description="Helical" evidence="9">
    <location>
        <begin position="603"/>
        <end position="623"/>
    </location>
</feature>
<evidence type="ECO:0000313" key="10">
    <source>
        <dbReference type="EMBL" id="SDJ97519.1"/>
    </source>
</evidence>
<evidence type="ECO:0000256" key="5">
    <source>
        <dbReference type="ARBA" id="ARBA00022840"/>
    </source>
</evidence>
<evidence type="ECO:0000256" key="6">
    <source>
        <dbReference type="ARBA" id="ARBA00022989"/>
    </source>
</evidence>
<dbReference type="SUPFAM" id="SSF52540">
    <property type="entry name" value="P-loop containing nucleoside triphosphate hydrolases"/>
    <property type="match status" value="1"/>
</dbReference>
<dbReference type="CDD" id="cd06579">
    <property type="entry name" value="TM_PBP1_transp_AraH_like"/>
    <property type="match status" value="1"/>
</dbReference>
<dbReference type="PANTHER" id="PTHR43790">
    <property type="entry name" value="CARBOHYDRATE TRANSPORT ATP-BINDING PROTEIN MG119-RELATED"/>
    <property type="match status" value="1"/>
</dbReference>
<dbReference type="CDD" id="cd03216">
    <property type="entry name" value="ABC_Carb_Monos_I"/>
    <property type="match status" value="1"/>
</dbReference>
<comment type="subcellular location">
    <subcellularLocation>
        <location evidence="1">Cell membrane</location>
        <topology evidence="1">Multi-pass membrane protein</topology>
    </subcellularLocation>
</comment>
<keyword evidence="6 9" id="KW-1133">Transmembrane helix</keyword>
<evidence type="ECO:0000256" key="8">
    <source>
        <dbReference type="SAM" id="MobiDB-lite"/>
    </source>
</evidence>
<reference evidence="10 11" key="1">
    <citation type="submission" date="2016-10" db="EMBL/GenBank/DDBJ databases">
        <authorList>
            <person name="de Groot N.N."/>
        </authorList>
    </citation>
    <scope>NUCLEOTIDE SEQUENCE [LARGE SCALE GENOMIC DNA]</scope>
    <source>
        <strain evidence="10 11">CGMCC 1.5382</strain>
    </source>
</reference>
<keyword evidence="5" id="KW-0067">ATP-binding</keyword>
<keyword evidence="11" id="KW-1185">Reference proteome</keyword>
<keyword evidence="2" id="KW-1003">Cell membrane</keyword>
<evidence type="ECO:0000256" key="3">
    <source>
        <dbReference type="ARBA" id="ARBA00022692"/>
    </source>
</evidence>
<dbReference type="Gene3D" id="3.40.50.300">
    <property type="entry name" value="P-loop containing nucleotide triphosphate hydrolases"/>
    <property type="match status" value="1"/>
</dbReference>
<dbReference type="GO" id="GO:0005886">
    <property type="term" value="C:plasma membrane"/>
    <property type="evidence" value="ECO:0007669"/>
    <property type="project" value="UniProtKB-SubCell"/>
</dbReference>
<dbReference type="InterPro" id="IPR001851">
    <property type="entry name" value="ABC_transp_permease"/>
</dbReference>
<feature type="transmembrane region" description="Helical" evidence="9">
    <location>
        <begin position="488"/>
        <end position="507"/>
    </location>
</feature>
<dbReference type="SMART" id="SM00382">
    <property type="entry name" value="AAA"/>
    <property type="match status" value="1"/>
</dbReference>
<feature type="transmembrane region" description="Helical" evidence="9">
    <location>
        <begin position="555"/>
        <end position="574"/>
    </location>
</feature>
<keyword evidence="4" id="KW-0547">Nucleotide-binding</keyword>
<feature type="region of interest" description="Disordered" evidence="8">
    <location>
        <begin position="261"/>
        <end position="286"/>
    </location>
</feature>
<dbReference type="PROSITE" id="PS50893">
    <property type="entry name" value="ABC_TRANSPORTER_2"/>
    <property type="match status" value="1"/>
</dbReference>
<dbReference type="OrthoDB" id="7875923at2"/>
<dbReference type="InterPro" id="IPR003439">
    <property type="entry name" value="ABC_transporter-like_ATP-bd"/>
</dbReference>
<sequence length="712" mass="74378">MIADLQSPSAEPDPPGSGPLLRLASIDKNFGPVQALADVTFEVPAGLVTAIAGDNGAGKSVLIKCIAGIYAPDDGELLWEGKTVRLSSPHEAAELGIETVYQDLALCDNLDIVQNMFLGRERRRHFLLDEESMEIAARETLSSLAVTSVRSIRQPVASLSGGQRQSVAIAKSVLWNSKLVIMDEPTAALGVAQTEVVLTLIRQLADRGLAVIVISHNMNDVFRVADRIAVLRLGRLVEVQPAAQLDRQIVVDLMTTGASDRVRPAAAPRAQPEHSIPAPSKTAPAAVGLPREEPTTAAATAAGHKTALALNPNIATSLPEYVRGAMSRVRGGESGVLPVLGGLLLISILFQSLNPNFLTPGNMVNLLIQGSVFMLLAMGQVFVLLLGEIDLSIGYVGGVGGVIMAELLRESMGWPWWAAIAAGLLTCAAIGVLHGTIITRLGLPSFVVTLAGQLGWLGVMLMILGSGGVVTINDDVINNIASGNLSPLTSWIVMLVIAGVFSAWTWLRDARRRKSGLVAPPASVSALKIAAALAAGVAIVLLCNTNRGTLVEIRGVPWVLLVVLGVLAAWTLLLGRTRFGRYVYAIGGNAEAARRGGVNLARIRTLAFMLASFTAGIAGIVYASRLRSVSTSYDGGTLVLYAVAAAVIGGTSLFGGRGKVLHGVLGGLVIAAIDNGMGLQGYSAPAKYVVTALVLVAAVTIDAVARRGRGRT</sequence>
<evidence type="ECO:0000256" key="2">
    <source>
        <dbReference type="ARBA" id="ARBA00022475"/>
    </source>
</evidence>
<dbReference type="RefSeq" id="WP_092321358.1">
    <property type="nucleotide sequence ID" value="NZ_FNFU01000002.1"/>
</dbReference>
<dbReference type="GO" id="GO:0016887">
    <property type="term" value="F:ATP hydrolysis activity"/>
    <property type="evidence" value="ECO:0007669"/>
    <property type="project" value="InterPro"/>
</dbReference>
<evidence type="ECO:0000256" key="4">
    <source>
        <dbReference type="ARBA" id="ARBA00022741"/>
    </source>
</evidence>
<dbReference type="Proteomes" id="UP000198701">
    <property type="component" value="Unassembled WGS sequence"/>
</dbReference>
<accession>A0A1G8Y3S5</accession>
<dbReference type="STRING" id="386301.SAMN05216282_10210"/>
<feature type="transmembrane region" description="Helical" evidence="9">
    <location>
        <begin position="366"/>
        <end position="385"/>
    </location>
</feature>
<proteinExistence type="predicted"/>
<dbReference type="Pfam" id="PF00005">
    <property type="entry name" value="ABC_tran"/>
    <property type="match status" value="1"/>
</dbReference>
<feature type="transmembrane region" description="Helical" evidence="9">
    <location>
        <begin position="519"/>
        <end position="543"/>
    </location>
</feature>
<dbReference type="Pfam" id="PF02653">
    <property type="entry name" value="BPD_transp_2"/>
    <property type="match status" value="1"/>
</dbReference>
<keyword evidence="3 9" id="KW-0812">Transmembrane</keyword>
<name>A0A1G8Y3S5_9MICO</name>
<evidence type="ECO:0000256" key="1">
    <source>
        <dbReference type="ARBA" id="ARBA00004651"/>
    </source>
</evidence>
<dbReference type="PANTHER" id="PTHR43790:SF8">
    <property type="entry name" value="SUGAR ABC TRANSPORTER ATP-BINDING PROTEIN"/>
    <property type="match status" value="1"/>
</dbReference>
<dbReference type="EMBL" id="FNFU01000002">
    <property type="protein sequence ID" value="SDJ97519.1"/>
    <property type="molecule type" value="Genomic_DNA"/>
</dbReference>
<evidence type="ECO:0000256" key="9">
    <source>
        <dbReference type="SAM" id="Phobius"/>
    </source>
</evidence>
<dbReference type="InterPro" id="IPR027417">
    <property type="entry name" value="P-loop_NTPase"/>
</dbReference>
<dbReference type="InterPro" id="IPR003593">
    <property type="entry name" value="AAA+_ATPase"/>
</dbReference>
<gene>
    <name evidence="10" type="ORF">SAMN05216282_10210</name>
</gene>
<feature type="transmembrane region" description="Helical" evidence="9">
    <location>
        <begin position="445"/>
        <end position="468"/>
    </location>
</feature>
<organism evidence="10 11">
    <name type="scientific">Cryobacterium psychrotolerans</name>
    <dbReference type="NCBI Taxonomy" id="386301"/>
    <lineage>
        <taxon>Bacteria</taxon>
        <taxon>Bacillati</taxon>
        <taxon>Actinomycetota</taxon>
        <taxon>Actinomycetes</taxon>
        <taxon>Micrococcales</taxon>
        <taxon>Microbacteriaceae</taxon>
        <taxon>Cryobacterium</taxon>
    </lineage>
</organism>
<dbReference type="GO" id="GO:0022857">
    <property type="term" value="F:transmembrane transporter activity"/>
    <property type="evidence" value="ECO:0007669"/>
    <property type="project" value="InterPro"/>
</dbReference>
<dbReference type="GO" id="GO:0005524">
    <property type="term" value="F:ATP binding"/>
    <property type="evidence" value="ECO:0007669"/>
    <property type="project" value="UniProtKB-KW"/>
</dbReference>
<dbReference type="InterPro" id="IPR050107">
    <property type="entry name" value="ABC_carbohydrate_import_ATPase"/>
</dbReference>